<evidence type="ECO:0000313" key="3">
    <source>
        <dbReference type="Proteomes" id="UP001138500"/>
    </source>
</evidence>
<sequence>MTIRFKKGYLAVGHRLKDWTIVWFKPHGDLQEDGSYATLTLYKCLKDSSKSLFREPMTDEVCWFPWYDWKTMPTATSSAKSKQRIQLEFISDAWRYCNEKERNASDILERELGNLGDSRWVAWLTEAKKWKKGKHKRTVEHNPEADPNIMDDASSDDSAYESDSELRAAARKAARSMPPPPRPARNSNSGKRRQGDNRGKPTEFGRRTKRAKTSPLFMSDNGGSPSFSLRRSESFGSPRVNGEDPYAASDGDDDMENTVSHSKPSRLGPSPDAGGIRSSSCGTRGSPIEVDPFQGDDGLGSHPRSLGRASPARHTSRPRSPGSAAAAPPITPPTTNGRFPDHARSTPKDTALRRDMRGSSVENPFALHEDDDDDDEARPPPMTPEEGAQRLLTYYAAEYQPLNMTDDEALREAERQSMAPEDRSRHSPGAADLPDGVRPSTEDADES</sequence>
<feature type="compositionally biased region" description="Basic and acidic residues" evidence="1">
    <location>
        <begin position="408"/>
        <end position="425"/>
    </location>
</feature>
<reference evidence="2 3" key="1">
    <citation type="journal article" date="2018" name="IMA Fungus">
        <title>IMA Genome-F 10: Nine draft genome sequences of Claviceps purpurea s.lat., including C. arundinis, C. humidiphila, and C. cf. spartinae, pseudomolecules for the pitch canker pathogen Fusarium circinatum, draft genome of Davidsoniella eucalypti, Grosmannia galeiformis, Quambalaria eucalypti, and Teratosphaeria destructans.</title>
        <authorList>
            <person name="Wingfield B.D."/>
            <person name="Liu M."/>
            <person name="Nguyen H.D."/>
            <person name="Lane F.A."/>
            <person name="Morgan S.W."/>
            <person name="De Vos L."/>
            <person name="Wilken P.M."/>
            <person name="Duong T.A."/>
            <person name="Aylward J."/>
            <person name="Coetzee M.P."/>
            <person name="Dadej K."/>
            <person name="De Beer Z.W."/>
            <person name="Findlay W."/>
            <person name="Havenga M."/>
            <person name="Kolarik M."/>
            <person name="Menzies J.G."/>
            <person name="Naidoo K."/>
            <person name="Pochopski O."/>
            <person name="Shoukouhi P."/>
            <person name="Santana Q.C."/>
            <person name="Seifert K.A."/>
            <person name="Soal N."/>
            <person name="Steenkamp E.T."/>
            <person name="Tatham C.T."/>
            <person name="van der Nest M.A."/>
            <person name="Wingfield M.J."/>
        </authorList>
    </citation>
    <scope>NUCLEOTIDE SEQUENCE [LARGE SCALE GENOMIC DNA]</scope>
    <source>
        <strain evidence="2">CMW44962</strain>
    </source>
</reference>
<dbReference type="AlphaFoldDB" id="A0A9W7SKQ8"/>
<keyword evidence="3" id="KW-1185">Reference proteome</keyword>
<name>A0A9W7SKQ8_9PEZI</name>
<proteinExistence type="predicted"/>
<reference evidence="2 3" key="2">
    <citation type="journal article" date="2021" name="Curr. Genet.">
        <title>Genetic response to nitrogen starvation in the aggressive Eucalyptus foliar pathogen Teratosphaeria destructans.</title>
        <authorList>
            <person name="Havenga M."/>
            <person name="Wingfield B.D."/>
            <person name="Wingfield M.J."/>
            <person name="Dreyer L.L."/>
            <person name="Roets F."/>
            <person name="Aylward J."/>
        </authorList>
    </citation>
    <scope>NUCLEOTIDE SEQUENCE [LARGE SCALE GENOMIC DNA]</scope>
    <source>
        <strain evidence="2">CMW44962</strain>
    </source>
</reference>
<feature type="compositionally biased region" description="Acidic residues" evidence="1">
    <location>
        <begin position="153"/>
        <end position="163"/>
    </location>
</feature>
<feature type="compositionally biased region" description="Basic and acidic residues" evidence="1">
    <location>
        <begin position="339"/>
        <end position="357"/>
    </location>
</feature>
<protein>
    <submittedName>
        <fullName evidence="2">Uncharacterized protein</fullName>
    </submittedName>
</protein>
<organism evidence="2 3">
    <name type="scientific">Teratosphaeria destructans</name>
    <dbReference type="NCBI Taxonomy" id="418781"/>
    <lineage>
        <taxon>Eukaryota</taxon>
        <taxon>Fungi</taxon>
        <taxon>Dikarya</taxon>
        <taxon>Ascomycota</taxon>
        <taxon>Pezizomycotina</taxon>
        <taxon>Dothideomycetes</taxon>
        <taxon>Dothideomycetidae</taxon>
        <taxon>Mycosphaerellales</taxon>
        <taxon>Teratosphaeriaceae</taxon>
        <taxon>Teratosphaeria</taxon>
    </lineage>
</organism>
<evidence type="ECO:0000313" key="2">
    <source>
        <dbReference type="EMBL" id="KAH9819856.1"/>
    </source>
</evidence>
<feature type="compositionally biased region" description="Low complexity" evidence="1">
    <location>
        <begin position="318"/>
        <end position="328"/>
    </location>
</feature>
<gene>
    <name evidence="2" type="ORF">Tdes44962_MAKER00845</name>
</gene>
<dbReference type="Proteomes" id="UP001138500">
    <property type="component" value="Unassembled WGS sequence"/>
</dbReference>
<comment type="caution">
    <text evidence="2">The sequence shown here is derived from an EMBL/GenBank/DDBJ whole genome shotgun (WGS) entry which is preliminary data.</text>
</comment>
<dbReference type="EMBL" id="RIBY02002311">
    <property type="protein sequence ID" value="KAH9819856.1"/>
    <property type="molecule type" value="Genomic_DNA"/>
</dbReference>
<feature type="compositionally biased region" description="Basic and acidic residues" evidence="1">
    <location>
        <begin position="193"/>
        <end position="206"/>
    </location>
</feature>
<dbReference type="OrthoDB" id="3649008at2759"/>
<accession>A0A9W7SKQ8</accession>
<feature type="region of interest" description="Disordered" evidence="1">
    <location>
        <begin position="132"/>
        <end position="447"/>
    </location>
</feature>
<evidence type="ECO:0000256" key="1">
    <source>
        <dbReference type="SAM" id="MobiDB-lite"/>
    </source>
</evidence>